<gene>
    <name evidence="4" type="ORF">B0A55_03689</name>
</gene>
<keyword evidence="5" id="KW-1185">Reference proteome</keyword>
<dbReference type="EMBL" id="NAJQ01000065">
    <property type="protein sequence ID" value="TKA80693.1"/>
    <property type="molecule type" value="Genomic_DNA"/>
</dbReference>
<dbReference type="PANTHER" id="PTHR38793">
    <property type="entry name" value="SLATT_FUNGAL DOMAIN-CONTAINING PROTEIN-RELATED"/>
    <property type="match status" value="1"/>
</dbReference>
<evidence type="ECO:0000313" key="5">
    <source>
        <dbReference type="Proteomes" id="UP000309340"/>
    </source>
</evidence>
<keyword evidence="2" id="KW-0812">Transmembrane</keyword>
<feature type="domain" description="SMODS and SLOG-associating 2TM effector" evidence="3">
    <location>
        <begin position="111"/>
        <end position="228"/>
    </location>
</feature>
<keyword evidence="2" id="KW-1133">Transmembrane helix</keyword>
<sequence length="296" mass="31523">MSNVGKKPLQTDGPHFATDSKPLLSLPSKTYGTSPVAHASKPSHNVLTLGVPHLPDEDGSVTDDMDIAFDDRQPMKPAAFYKLIGLRQPQDASYVACLAELEEGNGLYHDVRTNHEHMQRVFCYFELGTYTALLGQILLSANFVILGAMRGDSNHVAIAILGAFSVAIAGILALIKGQGLPMRLRIERDALWEVQLQAEELHWQVAAGQPVMFADIKRIWSRFVQVKKEASLNHPDTWNSATNAAAQPVGGSSSKLVSVPAAAQLPDAIVHGPDSAVAGGGTAATGTIPAVDGPHA</sequence>
<evidence type="ECO:0000313" key="4">
    <source>
        <dbReference type="EMBL" id="TKA80693.1"/>
    </source>
</evidence>
<evidence type="ECO:0000256" key="2">
    <source>
        <dbReference type="SAM" id="Phobius"/>
    </source>
</evidence>
<proteinExistence type="predicted"/>
<dbReference type="Pfam" id="PF18142">
    <property type="entry name" value="SLATT_fungal"/>
    <property type="match status" value="1"/>
</dbReference>
<organism evidence="4 5">
    <name type="scientific">Friedmanniomyces simplex</name>
    <dbReference type="NCBI Taxonomy" id="329884"/>
    <lineage>
        <taxon>Eukaryota</taxon>
        <taxon>Fungi</taxon>
        <taxon>Dikarya</taxon>
        <taxon>Ascomycota</taxon>
        <taxon>Pezizomycotina</taxon>
        <taxon>Dothideomycetes</taxon>
        <taxon>Dothideomycetidae</taxon>
        <taxon>Mycosphaerellales</taxon>
        <taxon>Teratosphaeriaceae</taxon>
        <taxon>Friedmanniomyces</taxon>
    </lineage>
</organism>
<evidence type="ECO:0000259" key="3">
    <source>
        <dbReference type="Pfam" id="PF18142"/>
    </source>
</evidence>
<comment type="caution">
    <text evidence="4">The sequence shown here is derived from an EMBL/GenBank/DDBJ whole genome shotgun (WGS) entry which is preliminary data.</text>
</comment>
<evidence type="ECO:0000256" key="1">
    <source>
        <dbReference type="SAM" id="MobiDB-lite"/>
    </source>
</evidence>
<dbReference type="AlphaFoldDB" id="A0A4U0XYG5"/>
<name>A0A4U0XYG5_9PEZI</name>
<accession>A0A4U0XYG5</accession>
<reference evidence="4 5" key="1">
    <citation type="submission" date="2017-03" db="EMBL/GenBank/DDBJ databases">
        <title>Genomes of endolithic fungi from Antarctica.</title>
        <authorList>
            <person name="Coleine C."/>
            <person name="Masonjones S."/>
            <person name="Stajich J.E."/>
        </authorList>
    </citation>
    <scope>NUCLEOTIDE SEQUENCE [LARGE SCALE GENOMIC DNA]</scope>
    <source>
        <strain evidence="4 5">CCFEE 5184</strain>
    </source>
</reference>
<protein>
    <recommendedName>
        <fullName evidence="3">SMODS and SLOG-associating 2TM effector domain-containing protein</fullName>
    </recommendedName>
</protein>
<dbReference type="OrthoDB" id="4472872at2759"/>
<dbReference type="Proteomes" id="UP000309340">
    <property type="component" value="Unassembled WGS sequence"/>
</dbReference>
<feature type="transmembrane region" description="Helical" evidence="2">
    <location>
        <begin position="127"/>
        <end position="149"/>
    </location>
</feature>
<dbReference type="InterPro" id="IPR041622">
    <property type="entry name" value="SLATT_fungi"/>
</dbReference>
<dbReference type="PANTHER" id="PTHR38793:SF3">
    <property type="entry name" value="SMODS AND SLOG-ASSOCIATING 2TM EFFECTOR DOMAIN-CONTAINING PROTEIN"/>
    <property type="match status" value="1"/>
</dbReference>
<feature type="region of interest" description="Disordered" evidence="1">
    <location>
        <begin position="1"/>
        <end position="39"/>
    </location>
</feature>
<keyword evidence="2" id="KW-0472">Membrane</keyword>
<dbReference type="NCBIfam" id="NF033635">
    <property type="entry name" value="SLATT_fungal"/>
    <property type="match status" value="1"/>
</dbReference>
<feature type="transmembrane region" description="Helical" evidence="2">
    <location>
        <begin position="155"/>
        <end position="175"/>
    </location>
</feature>